<dbReference type="PANTHER" id="PTHR24171:SF8">
    <property type="entry name" value="BRCA1-ASSOCIATED RING DOMAIN PROTEIN 1"/>
    <property type="match status" value="1"/>
</dbReference>
<proteinExistence type="predicted"/>
<evidence type="ECO:0000256" key="1">
    <source>
        <dbReference type="ARBA" id="ARBA00022737"/>
    </source>
</evidence>
<dbReference type="GO" id="GO:0004842">
    <property type="term" value="F:ubiquitin-protein transferase activity"/>
    <property type="evidence" value="ECO:0007669"/>
    <property type="project" value="TreeGrafter"/>
</dbReference>
<dbReference type="GO" id="GO:0085020">
    <property type="term" value="P:protein K6-linked ubiquitination"/>
    <property type="evidence" value="ECO:0007669"/>
    <property type="project" value="TreeGrafter"/>
</dbReference>
<dbReference type="SMART" id="SM00248">
    <property type="entry name" value="ANK"/>
    <property type="match status" value="3"/>
</dbReference>
<dbReference type="RefSeq" id="WP_183982110.1">
    <property type="nucleotide sequence ID" value="NZ_JACIEV010000001.1"/>
</dbReference>
<feature type="repeat" description="ANK" evidence="3">
    <location>
        <begin position="95"/>
        <end position="127"/>
    </location>
</feature>
<feature type="chain" id="PRO_5032854214" evidence="4">
    <location>
        <begin position="22"/>
        <end position="199"/>
    </location>
</feature>
<comment type="caution">
    <text evidence="5">The sequence shown here is derived from an EMBL/GenBank/DDBJ whole genome shotgun (WGS) entry which is preliminary data.</text>
</comment>
<name>A0A840EZX2_9SPHN</name>
<dbReference type="PANTHER" id="PTHR24171">
    <property type="entry name" value="ANKYRIN REPEAT DOMAIN-CONTAINING PROTEIN 39-RELATED"/>
    <property type="match status" value="1"/>
</dbReference>
<dbReference type="AlphaFoldDB" id="A0A840EZX2"/>
<dbReference type="SUPFAM" id="SSF48403">
    <property type="entry name" value="Ankyrin repeat"/>
    <property type="match status" value="1"/>
</dbReference>
<evidence type="ECO:0000313" key="5">
    <source>
        <dbReference type="EMBL" id="MBB4152563.1"/>
    </source>
</evidence>
<feature type="repeat" description="ANK" evidence="3">
    <location>
        <begin position="61"/>
        <end position="94"/>
    </location>
</feature>
<dbReference type="Proteomes" id="UP000529795">
    <property type="component" value="Unassembled WGS sequence"/>
</dbReference>
<evidence type="ECO:0000256" key="4">
    <source>
        <dbReference type="SAM" id="SignalP"/>
    </source>
</evidence>
<dbReference type="Gene3D" id="1.25.40.20">
    <property type="entry name" value="Ankyrin repeat-containing domain"/>
    <property type="match status" value="1"/>
</dbReference>
<dbReference type="EMBL" id="JACIEV010000001">
    <property type="protein sequence ID" value="MBB4152563.1"/>
    <property type="molecule type" value="Genomic_DNA"/>
</dbReference>
<dbReference type="InterPro" id="IPR002110">
    <property type="entry name" value="Ankyrin_rpt"/>
</dbReference>
<dbReference type="PROSITE" id="PS50088">
    <property type="entry name" value="ANK_REPEAT"/>
    <property type="match status" value="3"/>
</dbReference>
<dbReference type="InterPro" id="IPR036770">
    <property type="entry name" value="Ankyrin_rpt-contain_sf"/>
</dbReference>
<keyword evidence="6" id="KW-1185">Reference proteome</keyword>
<protein>
    <submittedName>
        <fullName evidence="5">Ankyrin repeat protein</fullName>
    </submittedName>
</protein>
<keyword evidence="4" id="KW-0732">Signal</keyword>
<keyword evidence="2 3" id="KW-0040">ANK repeat</keyword>
<dbReference type="PROSITE" id="PS50297">
    <property type="entry name" value="ANK_REP_REGION"/>
    <property type="match status" value="3"/>
</dbReference>
<feature type="signal peptide" evidence="4">
    <location>
        <begin position="1"/>
        <end position="21"/>
    </location>
</feature>
<sequence length="199" mass="21139">MRRRTPLLVATLVLLAAPLAAQQQSEGYKFLDAIKKEDGKTVVDMLGRPGSTIVNVKEVTSGDAALHIIVKNGGGENFMKYLLQSGADPNIRDKRNNTPLMLAAQLGKGNYVPILLEYKANPNLANASGETPLIAAVQNRDVATARVLLDKGADPDQTDSVAGMSARAYALRDARNPALTKLLTDAPKKVQAAVAGPKL</sequence>
<evidence type="ECO:0000256" key="2">
    <source>
        <dbReference type="ARBA" id="ARBA00023043"/>
    </source>
</evidence>
<reference evidence="5 6" key="1">
    <citation type="submission" date="2020-08" db="EMBL/GenBank/DDBJ databases">
        <title>Genomic Encyclopedia of Type Strains, Phase IV (KMG-IV): sequencing the most valuable type-strain genomes for metagenomic binning, comparative biology and taxonomic classification.</title>
        <authorList>
            <person name="Goeker M."/>
        </authorList>
    </citation>
    <scope>NUCLEOTIDE SEQUENCE [LARGE SCALE GENOMIC DNA]</scope>
    <source>
        <strain evidence="5 6">YC6723</strain>
    </source>
</reference>
<feature type="repeat" description="ANK" evidence="3">
    <location>
        <begin position="128"/>
        <end position="160"/>
    </location>
</feature>
<evidence type="ECO:0000313" key="6">
    <source>
        <dbReference type="Proteomes" id="UP000529795"/>
    </source>
</evidence>
<organism evidence="5 6">
    <name type="scientific">Sphingomonas jinjuensis</name>
    <dbReference type="NCBI Taxonomy" id="535907"/>
    <lineage>
        <taxon>Bacteria</taxon>
        <taxon>Pseudomonadati</taxon>
        <taxon>Pseudomonadota</taxon>
        <taxon>Alphaproteobacteria</taxon>
        <taxon>Sphingomonadales</taxon>
        <taxon>Sphingomonadaceae</taxon>
        <taxon>Sphingomonas</taxon>
    </lineage>
</organism>
<keyword evidence="1" id="KW-0677">Repeat</keyword>
<evidence type="ECO:0000256" key="3">
    <source>
        <dbReference type="PROSITE-ProRule" id="PRU00023"/>
    </source>
</evidence>
<accession>A0A840EZX2</accession>
<dbReference type="Pfam" id="PF12796">
    <property type="entry name" value="Ank_2"/>
    <property type="match status" value="1"/>
</dbReference>
<gene>
    <name evidence="5" type="ORF">GGQ80_000439</name>
</gene>